<dbReference type="PANTHER" id="PTHR45436:SF5">
    <property type="entry name" value="SENSOR HISTIDINE KINASE TRCS"/>
    <property type="match status" value="1"/>
</dbReference>
<reference evidence="17 18" key="1">
    <citation type="submission" date="2014-12" db="EMBL/GenBank/DDBJ databases">
        <title>Draft genome sequence of Cohnella kolymensis strain B-2846.</title>
        <authorList>
            <person name="Karlyshev A.V."/>
            <person name="Kudryashova E.B."/>
        </authorList>
    </citation>
    <scope>NUCLEOTIDE SEQUENCE [LARGE SCALE GENOMIC DNA]</scope>
    <source>
        <strain evidence="17 18">VKM B-2846</strain>
    </source>
</reference>
<evidence type="ECO:0000313" key="17">
    <source>
        <dbReference type="EMBL" id="KIL34200.1"/>
    </source>
</evidence>
<dbReference type="SUPFAM" id="SSF55874">
    <property type="entry name" value="ATPase domain of HSP90 chaperone/DNA topoisomerase II/histidine kinase"/>
    <property type="match status" value="1"/>
</dbReference>
<evidence type="ECO:0000256" key="8">
    <source>
        <dbReference type="ARBA" id="ARBA00022741"/>
    </source>
</evidence>
<dbReference type="SUPFAM" id="SSF47384">
    <property type="entry name" value="Homodimeric domain of signal transducing histidine kinase"/>
    <property type="match status" value="1"/>
</dbReference>
<evidence type="ECO:0000313" key="18">
    <source>
        <dbReference type="Proteomes" id="UP000054526"/>
    </source>
</evidence>
<dbReference type="CDD" id="cd00075">
    <property type="entry name" value="HATPase"/>
    <property type="match status" value="1"/>
</dbReference>
<evidence type="ECO:0000256" key="6">
    <source>
        <dbReference type="ARBA" id="ARBA00022679"/>
    </source>
</evidence>
<keyword evidence="12" id="KW-0902">Two-component regulatory system</keyword>
<proteinExistence type="predicted"/>
<dbReference type="InterPro" id="IPR003660">
    <property type="entry name" value="HAMP_dom"/>
</dbReference>
<dbReference type="InterPro" id="IPR004358">
    <property type="entry name" value="Sig_transdc_His_kin-like_C"/>
</dbReference>
<name>A0ABR4ZZF4_9BACL</name>
<keyword evidence="4" id="KW-1003">Cell membrane</keyword>
<evidence type="ECO:0000256" key="7">
    <source>
        <dbReference type="ARBA" id="ARBA00022692"/>
    </source>
</evidence>
<dbReference type="InterPro" id="IPR036890">
    <property type="entry name" value="HATPase_C_sf"/>
</dbReference>
<dbReference type="InterPro" id="IPR003661">
    <property type="entry name" value="HisK_dim/P_dom"/>
</dbReference>
<evidence type="ECO:0000256" key="14">
    <source>
        <dbReference type="SAM" id="Phobius"/>
    </source>
</evidence>
<dbReference type="Pfam" id="PF00672">
    <property type="entry name" value="HAMP"/>
    <property type="match status" value="1"/>
</dbReference>
<dbReference type="Gene3D" id="3.30.565.10">
    <property type="entry name" value="Histidine kinase-like ATPase, C-terminal domain"/>
    <property type="match status" value="1"/>
</dbReference>
<keyword evidence="9 17" id="KW-0418">Kinase</keyword>
<dbReference type="PROSITE" id="PS50109">
    <property type="entry name" value="HIS_KIN"/>
    <property type="match status" value="1"/>
</dbReference>
<comment type="caution">
    <text evidence="17">The sequence shown here is derived from an EMBL/GenBank/DDBJ whole genome shotgun (WGS) entry which is preliminary data.</text>
</comment>
<evidence type="ECO:0000256" key="4">
    <source>
        <dbReference type="ARBA" id="ARBA00022475"/>
    </source>
</evidence>
<dbReference type="RefSeq" id="WP_041067868.1">
    <property type="nucleotide sequence ID" value="NZ_JXAL01000034.1"/>
</dbReference>
<dbReference type="GO" id="GO:0016301">
    <property type="term" value="F:kinase activity"/>
    <property type="evidence" value="ECO:0007669"/>
    <property type="project" value="UniProtKB-KW"/>
</dbReference>
<keyword evidence="6" id="KW-0808">Transferase</keyword>
<dbReference type="SMART" id="SM00388">
    <property type="entry name" value="HisKA"/>
    <property type="match status" value="1"/>
</dbReference>
<keyword evidence="13 14" id="KW-0472">Membrane</keyword>
<dbReference type="CDD" id="cd06225">
    <property type="entry name" value="HAMP"/>
    <property type="match status" value="1"/>
</dbReference>
<evidence type="ECO:0000256" key="13">
    <source>
        <dbReference type="ARBA" id="ARBA00023136"/>
    </source>
</evidence>
<dbReference type="PANTHER" id="PTHR45436">
    <property type="entry name" value="SENSOR HISTIDINE KINASE YKOH"/>
    <property type="match status" value="1"/>
</dbReference>
<feature type="domain" description="HAMP" evidence="16">
    <location>
        <begin position="177"/>
        <end position="231"/>
    </location>
</feature>
<dbReference type="EC" id="2.7.13.3" evidence="3"/>
<evidence type="ECO:0000259" key="16">
    <source>
        <dbReference type="PROSITE" id="PS50885"/>
    </source>
</evidence>
<accession>A0ABR4ZZF4</accession>
<organism evidence="17 18">
    <name type="scientific">Cohnella kolymensis</name>
    <dbReference type="NCBI Taxonomy" id="1590652"/>
    <lineage>
        <taxon>Bacteria</taxon>
        <taxon>Bacillati</taxon>
        <taxon>Bacillota</taxon>
        <taxon>Bacilli</taxon>
        <taxon>Bacillales</taxon>
        <taxon>Paenibacillaceae</taxon>
        <taxon>Cohnella</taxon>
    </lineage>
</organism>
<keyword evidence="10" id="KW-0067">ATP-binding</keyword>
<gene>
    <name evidence="17" type="ORF">SD71_21310</name>
</gene>
<evidence type="ECO:0000256" key="11">
    <source>
        <dbReference type="ARBA" id="ARBA00022989"/>
    </source>
</evidence>
<keyword evidence="7 14" id="KW-0812">Transmembrane</keyword>
<dbReference type="Proteomes" id="UP000054526">
    <property type="component" value="Unassembled WGS sequence"/>
</dbReference>
<protein>
    <recommendedName>
        <fullName evidence="3">histidine kinase</fullName>
        <ecNumber evidence="3">2.7.13.3</ecNumber>
    </recommendedName>
</protein>
<evidence type="ECO:0000256" key="1">
    <source>
        <dbReference type="ARBA" id="ARBA00000085"/>
    </source>
</evidence>
<dbReference type="SUPFAM" id="SSF158472">
    <property type="entry name" value="HAMP domain-like"/>
    <property type="match status" value="1"/>
</dbReference>
<dbReference type="CDD" id="cd00082">
    <property type="entry name" value="HisKA"/>
    <property type="match status" value="1"/>
</dbReference>
<dbReference type="SMART" id="SM00304">
    <property type="entry name" value="HAMP"/>
    <property type="match status" value="1"/>
</dbReference>
<dbReference type="Pfam" id="PF02518">
    <property type="entry name" value="HATPase_c"/>
    <property type="match status" value="1"/>
</dbReference>
<dbReference type="Gene3D" id="6.10.340.10">
    <property type="match status" value="1"/>
</dbReference>
<evidence type="ECO:0000256" key="10">
    <source>
        <dbReference type="ARBA" id="ARBA00022840"/>
    </source>
</evidence>
<evidence type="ECO:0000256" key="3">
    <source>
        <dbReference type="ARBA" id="ARBA00012438"/>
    </source>
</evidence>
<dbReference type="InterPro" id="IPR005467">
    <property type="entry name" value="His_kinase_dom"/>
</dbReference>
<keyword evidence="5" id="KW-0597">Phosphoprotein</keyword>
<dbReference type="Pfam" id="PF00512">
    <property type="entry name" value="HisKA"/>
    <property type="match status" value="1"/>
</dbReference>
<dbReference type="InterPro" id="IPR036097">
    <property type="entry name" value="HisK_dim/P_sf"/>
</dbReference>
<dbReference type="PRINTS" id="PR00344">
    <property type="entry name" value="BCTRLSENSOR"/>
</dbReference>
<dbReference type="InterPro" id="IPR003594">
    <property type="entry name" value="HATPase_dom"/>
</dbReference>
<feature type="domain" description="Histidine kinase" evidence="15">
    <location>
        <begin position="239"/>
        <end position="450"/>
    </location>
</feature>
<evidence type="ECO:0000256" key="12">
    <source>
        <dbReference type="ARBA" id="ARBA00023012"/>
    </source>
</evidence>
<dbReference type="Gene3D" id="1.10.287.130">
    <property type="match status" value="1"/>
</dbReference>
<keyword evidence="8" id="KW-0547">Nucleotide-binding</keyword>
<feature type="transmembrane region" description="Helical" evidence="14">
    <location>
        <begin position="12"/>
        <end position="31"/>
    </location>
</feature>
<comment type="catalytic activity">
    <reaction evidence="1">
        <text>ATP + protein L-histidine = ADP + protein N-phospho-L-histidine.</text>
        <dbReference type="EC" id="2.7.13.3"/>
    </reaction>
</comment>
<keyword evidence="11 14" id="KW-1133">Transmembrane helix</keyword>
<evidence type="ECO:0000256" key="5">
    <source>
        <dbReference type="ARBA" id="ARBA00022553"/>
    </source>
</evidence>
<sequence>MRLSNKIHLYSSVLFAALLIVLNLFVYILFYRVSLNSQIERIEAEASTIAEGMGKSVHQIPAEDLLRAYVPLEGMLRVVTPTGTGLSPVTSSSESSLTEREVRFFADKNVEVIKHLNHRYVLVSLPVIWLDGEVVNIQVTQSLRETEENLRVLRNVLIAVTGMALIPVIISSRVLSRLITQPITSMTNTMREIRQSGRFKRLELSRSSNDELVEMGRTFNDMIDLLETNFDKQEQFVSNASHELKTPLTVIESYASLLKRKGLERPELFAESIDAIHSEAIRMREMTEQLLLLARNKSQRNVKFTSVDLAALAQDSAKAFYNAYRRDVHVEAEHSAQGYTDEHLLKQLLFIFLDNARKYSEEPITVHVGAEDGSGWIRIIDRGIGIPNEDLPKVFDRFYRVDEARSRQRGGSGLGLSLAKEIAEAIGARIELDSLENVGTTAVIILRKPPA</sequence>
<comment type="subcellular location">
    <subcellularLocation>
        <location evidence="2">Cell membrane</location>
        <topology evidence="2">Multi-pass membrane protein</topology>
    </subcellularLocation>
</comment>
<evidence type="ECO:0000256" key="2">
    <source>
        <dbReference type="ARBA" id="ARBA00004651"/>
    </source>
</evidence>
<dbReference type="EMBL" id="JXAL01000034">
    <property type="protein sequence ID" value="KIL34200.1"/>
    <property type="molecule type" value="Genomic_DNA"/>
</dbReference>
<keyword evidence="18" id="KW-1185">Reference proteome</keyword>
<evidence type="ECO:0000256" key="9">
    <source>
        <dbReference type="ARBA" id="ARBA00022777"/>
    </source>
</evidence>
<dbReference type="PROSITE" id="PS50885">
    <property type="entry name" value="HAMP"/>
    <property type="match status" value="1"/>
</dbReference>
<evidence type="ECO:0000259" key="15">
    <source>
        <dbReference type="PROSITE" id="PS50109"/>
    </source>
</evidence>
<dbReference type="SMART" id="SM00387">
    <property type="entry name" value="HATPase_c"/>
    <property type="match status" value="1"/>
</dbReference>
<dbReference type="InterPro" id="IPR050428">
    <property type="entry name" value="TCS_sensor_his_kinase"/>
</dbReference>